<evidence type="ECO:0000313" key="1">
    <source>
        <dbReference type="EMBL" id="WHI59021.1"/>
    </source>
</evidence>
<dbReference type="AlphaFoldDB" id="A0AAX3W0T3"/>
<accession>A0AAX3W0T3</accession>
<dbReference type="EMBL" id="CP118848">
    <property type="protein sequence ID" value="WHI59021.1"/>
    <property type="molecule type" value="Genomic_DNA"/>
</dbReference>
<dbReference type="Proteomes" id="UP001223261">
    <property type="component" value="Chromosome"/>
</dbReference>
<reference evidence="1" key="1">
    <citation type="journal article" date="2023" name="Antibiotics">
        <title>Prevalence and Molecular Characterization of Methicillin-Resistant Staphylococci (MRS) and Mammaliicocci (MRM) in Dromedary Camels from Algeria: First Detection of SCCmec-mecC Hybrid in Methicillin-Resistant Mammaliicoccus lentus.</title>
        <authorList>
            <person name="Belhout C."/>
            <person name="Boyen F."/>
            <person name="Vereecke N."/>
            <person name="Theuns S."/>
            <person name="Taibi N."/>
            <person name="Stegger M."/>
            <person name="de la Fe-Rodriguez P.Y."/>
            <person name="Bouayad L."/>
            <person name="Elgroud R."/>
            <person name="Butaye P."/>
        </authorList>
    </citation>
    <scope>NUCLEOTIDE SEQUENCE</scope>
    <source>
        <strain evidence="1">7048</strain>
    </source>
</reference>
<name>A0AAX3W0T3_MAMLE</name>
<gene>
    <name evidence="1" type="ORF">PYH69_09655</name>
</gene>
<protein>
    <submittedName>
        <fullName evidence="1">Uncharacterized protein</fullName>
    </submittedName>
</protein>
<evidence type="ECO:0000313" key="2">
    <source>
        <dbReference type="Proteomes" id="UP001223261"/>
    </source>
</evidence>
<dbReference type="RefSeq" id="WP_282861791.1">
    <property type="nucleotide sequence ID" value="NZ_CP118848.1"/>
</dbReference>
<proteinExistence type="predicted"/>
<sequence length="76" mass="8726">MITKISDKDDTYQVGVNNVGYITEWSVGKDTVDIFRIADENDKIIVFHGFTHNDYVVEHDDEPVPDGQLDIWSILK</sequence>
<organism evidence="1 2">
    <name type="scientific">Mammaliicoccus lentus</name>
    <name type="common">Staphylococcus lentus</name>
    <dbReference type="NCBI Taxonomy" id="42858"/>
    <lineage>
        <taxon>Bacteria</taxon>
        <taxon>Bacillati</taxon>
        <taxon>Bacillota</taxon>
        <taxon>Bacilli</taxon>
        <taxon>Bacillales</taxon>
        <taxon>Staphylococcaceae</taxon>
        <taxon>Mammaliicoccus</taxon>
    </lineage>
</organism>